<accession>A0ABR3X8Q8</accession>
<organism evidence="2 3">
    <name type="scientific">Diaporthe australafricana</name>
    <dbReference type="NCBI Taxonomy" id="127596"/>
    <lineage>
        <taxon>Eukaryota</taxon>
        <taxon>Fungi</taxon>
        <taxon>Dikarya</taxon>
        <taxon>Ascomycota</taxon>
        <taxon>Pezizomycotina</taxon>
        <taxon>Sordariomycetes</taxon>
        <taxon>Sordariomycetidae</taxon>
        <taxon>Diaporthales</taxon>
        <taxon>Diaporthaceae</taxon>
        <taxon>Diaporthe</taxon>
    </lineage>
</organism>
<protein>
    <recommendedName>
        <fullName evidence="4">Isomerase YbhE</fullName>
    </recommendedName>
</protein>
<dbReference type="InterPro" id="IPR015943">
    <property type="entry name" value="WD40/YVTN_repeat-like_dom_sf"/>
</dbReference>
<keyword evidence="3" id="KW-1185">Reference proteome</keyword>
<gene>
    <name evidence="2" type="ORF">Daus18300_004409</name>
</gene>
<evidence type="ECO:0000313" key="3">
    <source>
        <dbReference type="Proteomes" id="UP001583177"/>
    </source>
</evidence>
<dbReference type="PANTHER" id="PTHR30344:SF1">
    <property type="entry name" value="6-PHOSPHOGLUCONOLACTONASE"/>
    <property type="match status" value="1"/>
</dbReference>
<dbReference type="InterPro" id="IPR050282">
    <property type="entry name" value="Cycloisomerase_2"/>
</dbReference>
<reference evidence="2 3" key="1">
    <citation type="journal article" date="2024" name="IMA Fungus">
        <title>IMA Genome - F19 : A genome assembly and annotation guide to empower mycologists, including annotated draft genome sequences of Ceratocystis pirilliformis, Diaporthe australafricana, Fusarium ophioides, Paecilomyces lecythidis, and Sporothrix stenoceras.</title>
        <authorList>
            <person name="Aylward J."/>
            <person name="Wilson A.M."/>
            <person name="Visagie C.M."/>
            <person name="Spraker J."/>
            <person name="Barnes I."/>
            <person name="Buitendag C."/>
            <person name="Ceriani C."/>
            <person name="Del Mar Angel L."/>
            <person name="du Plessis D."/>
            <person name="Fuchs T."/>
            <person name="Gasser K."/>
            <person name="Kramer D."/>
            <person name="Li W."/>
            <person name="Munsamy K."/>
            <person name="Piso A."/>
            <person name="Price J.L."/>
            <person name="Sonnekus B."/>
            <person name="Thomas C."/>
            <person name="van der Nest A."/>
            <person name="van Dijk A."/>
            <person name="van Heerden A."/>
            <person name="van Vuuren N."/>
            <person name="Yilmaz N."/>
            <person name="Duong T.A."/>
            <person name="van der Merwe N.A."/>
            <person name="Wingfield M.J."/>
            <person name="Wingfield B.D."/>
        </authorList>
    </citation>
    <scope>NUCLEOTIDE SEQUENCE [LARGE SCALE GENOMIC DNA]</scope>
    <source>
        <strain evidence="2 3">CMW 18300</strain>
    </source>
</reference>
<comment type="caution">
    <text evidence="2">The sequence shown here is derived from an EMBL/GenBank/DDBJ whole genome shotgun (WGS) entry which is preliminary data.</text>
</comment>
<evidence type="ECO:0008006" key="4">
    <source>
        <dbReference type="Google" id="ProtNLM"/>
    </source>
</evidence>
<sequence length="401" mass="43289">MAWSLGAATSGGINLYTGADDGNLTSLRLSKSGDGYILEQTSVTDSCGAQPVWLDLDKPNNVLYCLNRPGSVSTYQTSEMGELSEPLDTGNTTIGPVSSAFYNGSERRGLAAAHYAGGAVTAWNAPPGGNIELIQTFLYPPPVPVGPDPAQNASHCHDVVVDFTGTYLVVPDLGYDLLRVYTFDADTNKLAEISTVTTVRGAGPRHGLFWSPDPNWLENRSAPLYFYALAERDGTITSWRVTYPEEGGLHFEELQVINSYPGPTNDNVIPAEIELSVRFIYTSNRNDSYYVIPALSPGNSSTEVSDSLSVFSPQEDGSLEVVQHHPAGGLMPRHFKLNKAGDFVAVSLQDTHRVAIIERDVETGLIGDFVAHVDTVGQAVVTVWDEYKMMLSLSSATICTT</sequence>
<dbReference type="Proteomes" id="UP001583177">
    <property type="component" value="Unassembled WGS sequence"/>
</dbReference>
<name>A0ABR3X8Q8_9PEZI</name>
<dbReference type="PANTHER" id="PTHR30344">
    <property type="entry name" value="6-PHOSPHOGLUCONOLACTONASE-RELATED"/>
    <property type="match status" value="1"/>
</dbReference>
<dbReference type="EMBL" id="JAWRVE010000030">
    <property type="protein sequence ID" value="KAL1872040.1"/>
    <property type="molecule type" value="Genomic_DNA"/>
</dbReference>
<comment type="similarity">
    <text evidence="1">Belongs to the cycloisomerase 2 family.</text>
</comment>
<dbReference type="InterPro" id="IPR019405">
    <property type="entry name" value="Lactonase_7-beta_prop"/>
</dbReference>
<dbReference type="Gene3D" id="2.130.10.10">
    <property type="entry name" value="YVTN repeat-like/Quinoprotein amine dehydrogenase"/>
    <property type="match status" value="1"/>
</dbReference>
<evidence type="ECO:0000313" key="2">
    <source>
        <dbReference type="EMBL" id="KAL1872040.1"/>
    </source>
</evidence>
<dbReference type="Pfam" id="PF10282">
    <property type="entry name" value="Lactonase"/>
    <property type="match status" value="1"/>
</dbReference>
<evidence type="ECO:0000256" key="1">
    <source>
        <dbReference type="ARBA" id="ARBA00005564"/>
    </source>
</evidence>
<dbReference type="SUPFAM" id="SSF51004">
    <property type="entry name" value="C-terminal (heme d1) domain of cytochrome cd1-nitrite reductase"/>
    <property type="match status" value="1"/>
</dbReference>
<dbReference type="InterPro" id="IPR011048">
    <property type="entry name" value="Haem_d1_sf"/>
</dbReference>
<proteinExistence type="inferred from homology"/>